<reference evidence="2" key="1">
    <citation type="submission" date="2020-10" db="EMBL/GenBank/DDBJ databases">
        <authorList>
            <person name="Gilroy R."/>
        </authorList>
    </citation>
    <scope>NUCLEOTIDE SEQUENCE</scope>
    <source>
        <strain evidence="2">D5-748</strain>
    </source>
</reference>
<comment type="caution">
    <text evidence="2">The sequence shown here is derived from an EMBL/GenBank/DDBJ whole genome shotgun (WGS) entry which is preliminary data.</text>
</comment>
<evidence type="ECO:0000256" key="1">
    <source>
        <dbReference type="SAM" id="MobiDB-lite"/>
    </source>
</evidence>
<name>A0A9D9H8Z8_9BACT</name>
<evidence type="ECO:0000313" key="2">
    <source>
        <dbReference type="EMBL" id="MBO8445545.1"/>
    </source>
</evidence>
<evidence type="ECO:0000313" key="3">
    <source>
        <dbReference type="Proteomes" id="UP000823619"/>
    </source>
</evidence>
<reference evidence="2" key="2">
    <citation type="journal article" date="2021" name="PeerJ">
        <title>Extensive microbial diversity within the chicken gut microbiome revealed by metagenomics and culture.</title>
        <authorList>
            <person name="Gilroy R."/>
            <person name="Ravi A."/>
            <person name="Getino M."/>
            <person name="Pursley I."/>
            <person name="Horton D.L."/>
            <person name="Alikhan N.F."/>
            <person name="Baker D."/>
            <person name="Gharbi K."/>
            <person name="Hall N."/>
            <person name="Watson M."/>
            <person name="Adriaenssens E.M."/>
            <person name="Foster-Nyarko E."/>
            <person name="Jarju S."/>
            <person name="Secka A."/>
            <person name="Antonio M."/>
            <person name="Oren A."/>
            <person name="Chaudhuri R.R."/>
            <person name="La Ragione R."/>
            <person name="Hildebrand F."/>
            <person name="Pallen M.J."/>
        </authorList>
    </citation>
    <scope>NUCLEOTIDE SEQUENCE</scope>
    <source>
        <strain evidence="2">D5-748</strain>
    </source>
</reference>
<protein>
    <submittedName>
        <fullName evidence="2">Uncharacterized protein</fullName>
    </submittedName>
</protein>
<dbReference type="Proteomes" id="UP000823619">
    <property type="component" value="Unassembled WGS sequence"/>
</dbReference>
<feature type="region of interest" description="Disordered" evidence="1">
    <location>
        <begin position="1"/>
        <end position="32"/>
    </location>
</feature>
<dbReference type="EMBL" id="JADIMO010000097">
    <property type="protein sequence ID" value="MBO8445545.1"/>
    <property type="molecule type" value="Genomic_DNA"/>
</dbReference>
<accession>A0A9D9H8Z8</accession>
<proteinExistence type="predicted"/>
<sequence length="74" mass="8008">MEVWKNKKPAGMGEILPADLLPNPESPDPAPQSHFNSMSGYILAFEAQPFIILISSKGVFHFSSISVSDSGMQS</sequence>
<organism evidence="2 3">
    <name type="scientific">Candidatus Cryptobacteroides merdavium</name>
    <dbReference type="NCBI Taxonomy" id="2840769"/>
    <lineage>
        <taxon>Bacteria</taxon>
        <taxon>Pseudomonadati</taxon>
        <taxon>Bacteroidota</taxon>
        <taxon>Bacteroidia</taxon>
        <taxon>Bacteroidales</taxon>
        <taxon>Candidatus Cryptobacteroides</taxon>
    </lineage>
</organism>
<gene>
    <name evidence="2" type="ORF">IAC23_07625</name>
</gene>
<dbReference type="AlphaFoldDB" id="A0A9D9H8Z8"/>